<reference evidence="2 3" key="1">
    <citation type="submission" date="2018-05" db="EMBL/GenBank/DDBJ databases">
        <title>Reference genomes for bee gut microbiota database.</title>
        <authorList>
            <person name="Ellegaard K.M."/>
        </authorList>
    </citation>
    <scope>NUCLEOTIDE SEQUENCE [LARGE SCALE GENOMIC DNA]</scope>
    <source>
        <strain evidence="2 3">ESL0200</strain>
    </source>
</reference>
<evidence type="ECO:0000256" key="1">
    <source>
        <dbReference type="SAM" id="MobiDB-lite"/>
    </source>
</evidence>
<dbReference type="EMBL" id="QGLL01000001">
    <property type="protein sequence ID" value="PXY85784.1"/>
    <property type="molecule type" value="Genomic_DNA"/>
</dbReference>
<sequence>MENRRKPDGEPIHETTEQKNREMPANHLLDYFGGFSLMDITSTLVRQRWNDFPVDHETPEEFALAVILAGVLGLRQVKFCDCSVKTSIWRTRSLTWFMQLSRSMERAPQTMRSSWDP</sequence>
<name>A0A318MIC1_9BIFI</name>
<evidence type="ECO:0000313" key="3">
    <source>
        <dbReference type="Proteomes" id="UP000247744"/>
    </source>
</evidence>
<evidence type="ECO:0000313" key="2">
    <source>
        <dbReference type="EMBL" id="PXY85784.1"/>
    </source>
</evidence>
<dbReference type="Proteomes" id="UP000247744">
    <property type="component" value="Unassembled WGS sequence"/>
</dbReference>
<protein>
    <submittedName>
        <fullName evidence="2">Uncharacterized protein</fullName>
    </submittedName>
</protein>
<feature type="region of interest" description="Disordered" evidence="1">
    <location>
        <begin position="1"/>
        <end position="23"/>
    </location>
</feature>
<accession>A0A318MIC1</accession>
<gene>
    <name evidence="2" type="ORF">DKK75_01010</name>
</gene>
<proteinExistence type="predicted"/>
<comment type="caution">
    <text evidence="2">The sequence shown here is derived from an EMBL/GenBank/DDBJ whole genome shotgun (WGS) entry which is preliminary data.</text>
</comment>
<organism evidence="2 3">
    <name type="scientific">Bifidobacterium asteroides</name>
    <dbReference type="NCBI Taxonomy" id="1684"/>
    <lineage>
        <taxon>Bacteria</taxon>
        <taxon>Bacillati</taxon>
        <taxon>Actinomycetota</taxon>
        <taxon>Actinomycetes</taxon>
        <taxon>Bifidobacteriales</taxon>
        <taxon>Bifidobacteriaceae</taxon>
        <taxon>Bifidobacterium</taxon>
    </lineage>
</organism>
<dbReference type="AlphaFoldDB" id="A0A318MIC1"/>
<dbReference type="RefSeq" id="WP_110451609.1">
    <property type="nucleotide sequence ID" value="NZ_QGLL01000001.1"/>
</dbReference>